<dbReference type="InterPro" id="IPR000073">
    <property type="entry name" value="AB_hydrolase_1"/>
</dbReference>
<keyword evidence="2" id="KW-0732">Signal</keyword>
<dbReference type="OrthoDB" id="9802676at2"/>
<dbReference type="Gene3D" id="3.40.50.1820">
    <property type="entry name" value="alpha/beta hydrolase"/>
    <property type="match status" value="1"/>
</dbReference>
<dbReference type="PANTHER" id="PTHR42977:SF3">
    <property type="entry name" value="AB HYDROLASE-1 DOMAIN-CONTAINING PROTEIN"/>
    <property type="match status" value="1"/>
</dbReference>
<dbReference type="InterPro" id="IPR029058">
    <property type="entry name" value="AB_hydrolase_fold"/>
</dbReference>
<sequence length="311" mass="34119">MKPAHIAAAIATAAALLAQPAQAANAVRQNTIDVDGMPIAYREAGDPSQPAIVLLHGFPSSSYMYRNLIPQLAQRFHVIAPDYPGSGDSVAPQGYTPTFEQLSVVMEHFLAKKGVQRYTLYVQDFGGPVGFRIAARHPERVSALVIQNANAYDEGLSEQIADNIRTLKVGINPQTDAVLEQILSPDGVQFMYRHGTRQPERLDAATWTLDSAVLRKPSAKAVQKGLLVDYHSNVAQYGAWQQYFRTAQPPALVVWGKNDPLFTEAGARAFLKDLPNAELKLLDTGHFALEEDNDVIARSILAFADKHRLVH</sequence>
<dbReference type="InterPro" id="IPR051340">
    <property type="entry name" value="Haloalkane_dehalogenase"/>
</dbReference>
<gene>
    <name evidence="4" type="ORF">GM668_26230</name>
</gene>
<protein>
    <submittedName>
        <fullName evidence="4">Alpha/beta fold hydrolase</fullName>
    </submittedName>
</protein>
<feature type="signal peptide" evidence="2">
    <location>
        <begin position="1"/>
        <end position="23"/>
    </location>
</feature>
<name>A0A6L6Q7G3_9BURK</name>
<evidence type="ECO:0000256" key="1">
    <source>
        <dbReference type="ARBA" id="ARBA00022801"/>
    </source>
</evidence>
<evidence type="ECO:0000259" key="3">
    <source>
        <dbReference type="Pfam" id="PF00561"/>
    </source>
</evidence>
<feature type="domain" description="AB hydrolase-1" evidence="3">
    <location>
        <begin position="50"/>
        <end position="292"/>
    </location>
</feature>
<dbReference type="GO" id="GO:0004301">
    <property type="term" value="F:epoxide hydrolase activity"/>
    <property type="evidence" value="ECO:0007669"/>
    <property type="project" value="TreeGrafter"/>
</dbReference>
<proteinExistence type="predicted"/>
<dbReference type="InterPro" id="IPR000639">
    <property type="entry name" value="Epox_hydrolase-like"/>
</dbReference>
<organism evidence="4 5">
    <name type="scientific">Pseudoduganella ginsengisoli</name>
    <dbReference type="NCBI Taxonomy" id="1462440"/>
    <lineage>
        <taxon>Bacteria</taxon>
        <taxon>Pseudomonadati</taxon>
        <taxon>Pseudomonadota</taxon>
        <taxon>Betaproteobacteria</taxon>
        <taxon>Burkholderiales</taxon>
        <taxon>Oxalobacteraceae</taxon>
        <taxon>Telluria group</taxon>
        <taxon>Pseudoduganella</taxon>
    </lineage>
</organism>
<evidence type="ECO:0000313" key="4">
    <source>
        <dbReference type="EMBL" id="MTW05580.1"/>
    </source>
</evidence>
<dbReference type="PRINTS" id="PR00412">
    <property type="entry name" value="EPOXHYDRLASE"/>
</dbReference>
<dbReference type="PANTHER" id="PTHR42977">
    <property type="entry name" value="HYDROLASE-RELATED"/>
    <property type="match status" value="1"/>
</dbReference>
<dbReference type="Proteomes" id="UP000484015">
    <property type="component" value="Unassembled WGS sequence"/>
</dbReference>
<accession>A0A6L6Q7G3</accession>
<feature type="chain" id="PRO_5027036727" evidence="2">
    <location>
        <begin position="24"/>
        <end position="311"/>
    </location>
</feature>
<reference evidence="4 5" key="1">
    <citation type="submission" date="2019-11" db="EMBL/GenBank/DDBJ databases">
        <title>Type strains purchased from KCTC, JCM and DSMZ.</title>
        <authorList>
            <person name="Lu H."/>
        </authorList>
    </citation>
    <scope>NUCLEOTIDE SEQUENCE [LARGE SCALE GENOMIC DNA]</scope>
    <source>
        <strain evidence="4 5">KCTC 42409</strain>
    </source>
</reference>
<evidence type="ECO:0000313" key="5">
    <source>
        <dbReference type="Proteomes" id="UP000484015"/>
    </source>
</evidence>
<keyword evidence="1 4" id="KW-0378">Hydrolase</keyword>
<comment type="caution">
    <text evidence="4">The sequence shown here is derived from an EMBL/GenBank/DDBJ whole genome shotgun (WGS) entry which is preliminary data.</text>
</comment>
<dbReference type="RefSeq" id="WP_155441929.1">
    <property type="nucleotide sequence ID" value="NZ_WNLA01000026.1"/>
</dbReference>
<dbReference type="EMBL" id="WNLA01000026">
    <property type="protein sequence ID" value="MTW05580.1"/>
    <property type="molecule type" value="Genomic_DNA"/>
</dbReference>
<evidence type="ECO:0000256" key="2">
    <source>
        <dbReference type="SAM" id="SignalP"/>
    </source>
</evidence>
<dbReference type="SUPFAM" id="SSF53474">
    <property type="entry name" value="alpha/beta-Hydrolases"/>
    <property type="match status" value="1"/>
</dbReference>
<dbReference type="PRINTS" id="PR00111">
    <property type="entry name" value="ABHYDROLASE"/>
</dbReference>
<keyword evidence="5" id="KW-1185">Reference proteome</keyword>
<dbReference type="Pfam" id="PF00561">
    <property type="entry name" value="Abhydrolase_1"/>
    <property type="match status" value="1"/>
</dbReference>
<dbReference type="AlphaFoldDB" id="A0A6L6Q7G3"/>